<feature type="domain" description="VTT" evidence="2">
    <location>
        <begin position="36"/>
        <end position="144"/>
    </location>
</feature>
<dbReference type="PANTHER" id="PTHR42709">
    <property type="entry name" value="ALKALINE PHOSPHATASE LIKE PROTEIN"/>
    <property type="match status" value="1"/>
</dbReference>
<dbReference type="RefSeq" id="WP_037272323.1">
    <property type="nucleotide sequence ID" value="NZ_KN293979.1"/>
</dbReference>
<protein>
    <submittedName>
        <fullName evidence="3">Putative membrane protein</fullName>
    </submittedName>
</protein>
<evidence type="ECO:0000313" key="3">
    <source>
        <dbReference type="EMBL" id="KGM88071.1"/>
    </source>
</evidence>
<dbReference type="Proteomes" id="UP000030021">
    <property type="component" value="Unassembled WGS sequence"/>
</dbReference>
<dbReference type="InterPro" id="IPR032816">
    <property type="entry name" value="VTT_dom"/>
</dbReference>
<feature type="transmembrane region" description="Helical" evidence="1">
    <location>
        <begin position="124"/>
        <end position="144"/>
    </location>
</feature>
<name>A0A0A0HM83_9RHOB</name>
<dbReference type="eggNOG" id="COG1238">
    <property type="taxonomic scope" value="Bacteria"/>
</dbReference>
<organism evidence="3 4">
    <name type="scientific">Roseovarius mucosus DSM 17069</name>
    <dbReference type="NCBI Taxonomy" id="1288298"/>
    <lineage>
        <taxon>Bacteria</taxon>
        <taxon>Pseudomonadati</taxon>
        <taxon>Pseudomonadota</taxon>
        <taxon>Alphaproteobacteria</taxon>
        <taxon>Rhodobacterales</taxon>
        <taxon>Roseobacteraceae</taxon>
        <taxon>Roseovarius</taxon>
    </lineage>
</organism>
<dbReference type="Pfam" id="PF09335">
    <property type="entry name" value="VTT_dom"/>
    <property type="match status" value="1"/>
</dbReference>
<keyword evidence="1" id="KW-0812">Transmembrane</keyword>
<dbReference type="PATRIC" id="fig|1288298.3.peg.1779"/>
<dbReference type="EMBL" id="AONH01000010">
    <property type="protein sequence ID" value="KGM88071.1"/>
    <property type="molecule type" value="Genomic_DNA"/>
</dbReference>
<reference evidence="3 4" key="1">
    <citation type="submission" date="2013-01" db="EMBL/GenBank/DDBJ databases">
        <authorList>
            <person name="Fiebig A."/>
            <person name="Goeker M."/>
            <person name="Klenk H.-P.P."/>
        </authorList>
    </citation>
    <scope>NUCLEOTIDE SEQUENCE [LARGE SCALE GENOMIC DNA]</scope>
    <source>
        <strain evidence="3 4">DSM 17069</strain>
    </source>
</reference>
<evidence type="ECO:0000256" key="1">
    <source>
        <dbReference type="SAM" id="Phobius"/>
    </source>
</evidence>
<keyword evidence="1" id="KW-0472">Membrane</keyword>
<dbReference type="InterPro" id="IPR051311">
    <property type="entry name" value="DedA_domain"/>
</dbReference>
<feature type="transmembrane region" description="Helical" evidence="1">
    <location>
        <begin position="45"/>
        <end position="66"/>
    </location>
</feature>
<evidence type="ECO:0000259" key="2">
    <source>
        <dbReference type="Pfam" id="PF09335"/>
    </source>
</evidence>
<dbReference type="STRING" id="215743.ROSMUCSMR3_01338"/>
<evidence type="ECO:0000313" key="4">
    <source>
        <dbReference type="Proteomes" id="UP000030021"/>
    </source>
</evidence>
<keyword evidence="1" id="KW-1133">Transmembrane helix</keyword>
<accession>A0A0A0HM83</accession>
<feature type="transmembrane region" description="Helical" evidence="1">
    <location>
        <begin position="96"/>
        <end position="118"/>
    </location>
</feature>
<dbReference type="OrthoDB" id="9814483at2"/>
<sequence length="150" mass="16304">MNMGDPGVFAQLAGLFAAAFGAATILPFQSEVVFVGLQLAGTISFTTLIVVASVGNTLGAVVNYAMGRGIERFRHRRWFPANAAQMARAERWYARWGVWTLLLSWAPLGDAFTVIAGVLRTPVWLFLLLVTIAKTGRYIVLAWITAQAMG</sequence>
<dbReference type="HOGENOM" id="CLU_125997_0_0_5"/>
<comment type="caution">
    <text evidence="3">The sequence shown here is derived from an EMBL/GenBank/DDBJ whole genome shotgun (WGS) entry which is preliminary data.</text>
</comment>
<gene>
    <name evidence="3" type="ORF">rosmuc_01765</name>
</gene>
<dbReference type="PANTHER" id="PTHR42709:SF4">
    <property type="entry name" value="INNER MEMBRANE PROTEIN YQAA"/>
    <property type="match status" value="1"/>
</dbReference>
<proteinExistence type="predicted"/>
<dbReference type="AlphaFoldDB" id="A0A0A0HM83"/>